<evidence type="ECO:0000313" key="3">
    <source>
        <dbReference type="EMBL" id="KAK9283023.1"/>
    </source>
</evidence>
<evidence type="ECO:0000313" key="4">
    <source>
        <dbReference type="Proteomes" id="UP001415857"/>
    </source>
</evidence>
<keyword evidence="4" id="KW-1185">Reference proteome</keyword>
<sequence length="221" mass="24981">MRKSRNKEGKLPSEIAGSNSDDEVKERSQTESSQTERDETDDNEVNKKEKPNKGDEERILYLPLYRAALAGDWKTVRRILKDDPDALTAQITAHHETLLQIAIISRSHSIQFVEELLNRMPPESLAITDKLGCTALSFSAVFGNTEAAKLLVEKNPELTQMRTARKNTPLHLAAQYGHKETVRYLLDVTQDKEPSPFSEESGVRMLDMVISADFYGEVHKK</sequence>
<feature type="compositionally biased region" description="Basic and acidic residues" evidence="2">
    <location>
        <begin position="22"/>
        <end position="37"/>
    </location>
</feature>
<dbReference type="PANTHER" id="PTHR47303">
    <property type="match status" value="1"/>
</dbReference>
<name>A0AAP0RR68_LIQFO</name>
<dbReference type="Gene3D" id="1.25.40.20">
    <property type="entry name" value="Ankyrin repeat-containing domain"/>
    <property type="match status" value="1"/>
</dbReference>
<dbReference type="Pfam" id="PF12796">
    <property type="entry name" value="Ank_2"/>
    <property type="match status" value="1"/>
</dbReference>
<dbReference type="EMBL" id="JBBPBK010000006">
    <property type="protein sequence ID" value="KAK9283023.1"/>
    <property type="molecule type" value="Genomic_DNA"/>
</dbReference>
<dbReference type="SMART" id="SM00248">
    <property type="entry name" value="ANK"/>
    <property type="match status" value="4"/>
</dbReference>
<feature type="region of interest" description="Disordered" evidence="2">
    <location>
        <begin position="1"/>
        <end position="52"/>
    </location>
</feature>
<evidence type="ECO:0000256" key="2">
    <source>
        <dbReference type="SAM" id="MobiDB-lite"/>
    </source>
</evidence>
<accession>A0AAP0RR68</accession>
<dbReference type="PROSITE" id="PS50297">
    <property type="entry name" value="ANK_REP_REGION"/>
    <property type="match status" value="1"/>
</dbReference>
<gene>
    <name evidence="3" type="ORF">L1049_011250</name>
</gene>
<reference evidence="3 4" key="1">
    <citation type="journal article" date="2024" name="Plant J.">
        <title>Genome sequences and population genomics reveal climatic adaptation and genomic divergence between two closely related sweetgum species.</title>
        <authorList>
            <person name="Xu W.Q."/>
            <person name="Ren C.Q."/>
            <person name="Zhang X.Y."/>
            <person name="Comes H.P."/>
            <person name="Liu X.H."/>
            <person name="Li Y.G."/>
            <person name="Kettle C.J."/>
            <person name="Jalonen R."/>
            <person name="Gaisberger H."/>
            <person name="Ma Y.Z."/>
            <person name="Qiu Y.X."/>
        </authorList>
    </citation>
    <scope>NUCLEOTIDE SEQUENCE [LARGE SCALE GENOMIC DNA]</scope>
    <source>
        <strain evidence="3">Hangzhou</strain>
    </source>
</reference>
<feature type="compositionally biased region" description="Basic and acidic residues" evidence="2">
    <location>
        <begin position="1"/>
        <end position="11"/>
    </location>
</feature>
<evidence type="ECO:0000256" key="1">
    <source>
        <dbReference type="PROSITE-ProRule" id="PRU00023"/>
    </source>
</evidence>
<dbReference type="InterPro" id="IPR036770">
    <property type="entry name" value="Ankyrin_rpt-contain_sf"/>
</dbReference>
<dbReference type="Proteomes" id="UP001415857">
    <property type="component" value="Unassembled WGS sequence"/>
</dbReference>
<dbReference type="AlphaFoldDB" id="A0AAP0RR68"/>
<dbReference type="SUPFAM" id="SSF48403">
    <property type="entry name" value="Ankyrin repeat"/>
    <property type="match status" value="1"/>
</dbReference>
<keyword evidence="1" id="KW-0040">ANK repeat</keyword>
<dbReference type="PROSITE" id="PS50088">
    <property type="entry name" value="ANK_REPEAT"/>
    <property type="match status" value="1"/>
</dbReference>
<organism evidence="3 4">
    <name type="scientific">Liquidambar formosana</name>
    <name type="common">Formosan gum</name>
    <dbReference type="NCBI Taxonomy" id="63359"/>
    <lineage>
        <taxon>Eukaryota</taxon>
        <taxon>Viridiplantae</taxon>
        <taxon>Streptophyta</taxon>
        <taxon>Embryophyta</taxon>
        <taxon>Tracheophyta</taxon>
        <taxon>Spermatophyta</taxon>
        <taxon>Magnoliopsida</taxon>
        <taxon>eudicotyledons</taxon>
        <taxon>Gunneridae</taxon>
        <taxon>Pentapetalae</taxon>
        <taxon>Saxifragales</taxon>
        <taxon>Altingiaceae</taxon>
        <taxon>Liquidambar</taxon>
    </lineage>
</organism>
<dbReference type="InterPro" id="IPR002110">
    <property type="entry name" value="Ankyrin_rpt"/>
</dbReference>
<protein>
    <submittedName>
        <fullName evidence="3">Uncharacterized protein</fullName>
    </submittedName>
</protein>
<proteinExistence type="predicted"/>
<feature type="repeat" description="ANK" evidence="1">
    <location>
        <begin position="165"/>
        <end position="187"/>
    </location>
</feature>
<dbReference type="PANTHER" id="PTHR47303:SF1">
    <property type="entry name" value="NF-KAPPA-B INHIBITOR BETA"/>
    <property type="match status" value="1"/>
</dbReference>
<comment type="caution">
    <text evidence="3">The sequence shown here is derived from an EMBL/GenBank/DDBJ whole genome shotgun (WGS) entry which is preliminary data.</text>
</comment>